<proteinExistence type="predicted"/>
<dbReference type="RefSeq" id="XP_005094537.2">
    <property type="nucleotide sequence ID" value="XM_005094480.3"/>
</dbReference>
<gene>
    <name evidence="3" type="primary">LOC101854399</name>
</gene>
<reference evidence="3" key="1">
    <citation type="submission" date="2025-08" db="UniProtKB">
        <authorList>
            <consortium name="RefSeq"/>
        </authorList>
    </citation>
    <scope>IDENTIFICATION</scope>
</reference>
<evidence type="ECO:0000256" key="1">
    <source>
        <dbReference type="SAM" id="SignalP"/>
    </source>
</evidence>
<dbReference type="Proteomes" id="UP000694888">
    <property type="component" value="Unplaced"/>
</dbReference>
<evidence type="ECO:0000313" key="3">
    <source>
        <dbReference type="RefSeq" id="XP_005094537.2"/>
    </source>
</evidence>
<dbReference type="GeneID" id="101854399"/>
<keyword evidence="1" id="KW-0732">Signal</keyword>
<feature type="signal peptide" evidence="1">
    <location>
        <begin position="1"/>
        <end position="21"/>
    </location>
</feature>
<evidence type="ECO:0000313" key="2">
    <source>
        <dbReference type="Proteomes" id="UP000694888"/>
    </source>
</evidence>
<keyword evidence="2" id="KW-1185">Reference proteome</keyword>
<accession>A0ABM0JIP4</accession>
<sequence length="497" mass="55390">MADVTRLTMMMLASCLGILCGLGIDASLQSQGETIDLLATLLRRSEAVRSPVTLLFAKREVGSSRTTFVVRYKLSTTATPVVSCFDDEVYEPLTDTTQQVPGTEAEEGTVWETAVTTEASYRAVVLTLFNPDSGSLFLILKNDVYSNVTQRDIFVPSVSMEPAHEVVYEPGNNARFKVIAQKAARNQRPLRSMLDRIHLDLYDPNTRSLKMQLLYHSDFAKIRRTEESADDTESVIDISTSHQTWSGLILMNGFPFVDAHALVKEAQESRWAVLRPSTQELAFPHGFIGFMQLPNFHDADPSFENITCNYADDKAKCHIRCTVYGNNLTGFPVFKVEPNGSRTQISSELRRYYGNYAMESRAVVHPSARESSTDEYVCVGRTADGQTAVHTTFVRFIRPVEFDRTESSVVLVNDTTALATCVALGDPLPDNITFTLNYKKAWQNRRQASSVHRTPDRLIASKIVPISPDTGALRTVVCVSETQTASAPSYTMDVQRY</sequence>
<organism evidence="2 3">
    <name type="scientific">Aplysia californica</name>
    <name type="common">California sea hare</name>
    <dbReference type="NCBI Taxonomy" id="6500"/>
    <lineage>
        <taxon>Eukaryota</taxon>
        <taxon>Metazoa</taxon>
        <taxon>Spiralia</taxon>
        <taxon>Lophotrochozoa</taxon>
        <taxon>Mollusca</taxon>
        <taxon>Gastropoda</taxon>
        <taxon>Heterobranchia</taxon>
        <taxon>Euthyneura</taxon>
        <taxon>Tectipleura</taxon>
        <taxon>Aplysiida</taxon>
        <taxon>Aplysioidea</taxon>
        <taxon>Aplysiidae</taxon>
        <taxon>Aplysia</taxon>
    </lineage>
</organism>
<feature type="chain" id="PRO_5045670820" evidence="1">
    <location>
        <begin position="22"/>
        <end position="497"/>
    </location>
</feature>
<protein>
    <submittedName>
        <fullName evidence="3">Uncharacterized protein LOC101854399</fullName>
    </submittedName>
</protein>
<name>A0ABM0JIP4_APLCA</name>